<feature type="repeat" description="ANK" evidence="3">
    <location>
        <begin position="109"/>
        <end position="141"/>
    </location>
</feature>
<dbReference type="OrthoDB" id="194358at2759"/>
<name>A0A913YIX7_EXADI</name>
<dbReference type="GeneID" id="114575095"/>
<dbReference type="PANTHER" id="PTHR24173:SF76">
    <property type="match status" value="1"/>
</dbReference>
<evidence type="ECO:0000313" key="5">
    <source>
        <dbReference type="Proteomes" id="UP000887567"/>
    </source>
</evidence>
<keyword evidence="2 3" id="KW-0040">ANK repeat</keyword>
<keyword evidence="5" id="KW-1185">Reference proteome</keyword>
<sequence>MAGVDSAGISLTKVVLHGDLEQVHRLIEGGASVNAVNKYDQTALTIVAQNRTSFTPEMAISLMSGEADVNMKDKKGNTALMYAICRLKVDTALAIIEQSNLDPNAVDYRGQTALMKAAFSGMSKVVSPLLQCGADVNIQDKKGKTALMHAIARIEKRIALAIIKHSKDLDSNAVDNQGQTALIRAAFGGMTTIVDALITRGADVNIKDKKGNTALMHAIAQKSEDIALAIVKRSKDLKLNAVDNRGQTALMKAAINIMSTIAVELTKSGADVNMKDEEGKTALMHAIAQRDEDTALAIIENSKDLHLNGVDNQGQTALMKAVIHRKTKVVQALIQFNALVDTKNHLGRTALFYALVESNLSARYLVENGANLHMTDNCNVSALSYFIHHCINNGGADEKLMEEKFALLKDNGVERETIVNALINAIFCKLPLLKSPVNTISITSITSCLAYASKLSKKRFSFTKDNKCRLLQDLIVSIERDGYLMSVSDLSIRLDKLLELDADPNTCDEQGNTIAHYITLLGMYDNSFEDKIVFDVLLWLEKKGLKINKKNCNKERPLLLMLTKAVNHDERIRLNDKFILDVCNVFLGKYRATLKETSQTGDSVLHLLIKLSSLGDINEESLERCIVELLRLFSHQRCELSRIVNMPNNEMNTPLHVWAAGRSKPKSRAWEHNQHASEKMDWQGPSENILDQLLCCGAVHHARNLKAETPLHMCRTWTAVKLLFKAGAKTNDVDTLGRSPLLSAAKNCLFLNNPGCFYPDVSPDEAPTFWKTVMDMGFDLWTCENIGDSIIKQPKSIG</sequence>
<dbReference type="InterPro" id="IPR036770">
    <property type="entry name" value="Ankyrin_rpt-contain_sf"/>
</dbReference>
<dbReference type="KEGG" id="epa:114575095"/>
<evidence type="ECO:0000313" key="4">
    <source>
        <dbReference type="EnsemblMetazoa" id="XP_028515034.1"/>
    </source>
</evidence>
<dbReference type="Proteomes" id="UP000887567">
    <property type="component" value="Unplaced"/>
</dbReference>
<dbReference type="PROSITE" id="PS50088">
    <property type="entry name" value="ANK_REPEAT"/>
    <property type="match status" value="4"/>
</dbReference>
<evidence type="ECO:0000256" key="2">
    <source>
        <dbReference type="ARBA" id="ARBA00023043"/>
    </source>
</evidence>
<feature type="repeat" description="ANK" evidence="3">
    <location>
        <begin position="313"/>
        <end position="345"/>
    </location>
</feature>
<proteinExistence type="predicted"/>
<dbReference type="PANTHER" id="PTHR24173">
    <property type="entry name" value="ANKYRIN REPEAT CONTAINING"/>
    <property type="match status" value="1"/>
</dbReference>
<dbReference type="RefSeq" id="XP_028515034.1">
    <property type="nucleotide sequence ID" value="XM_028659233.1"/>
</dbReference>
<dbReference type="PROSITE" id="PS50297">
    <property type="entry name" value="ANK_REP_REGION"/>
    <property type="match status" value="2"/>
</dbReference>
<dbReference type="Pfam" id="PF12796">
    <property type="entry name" value="Ank_2"/>
    <property type="match status" value="4"/>
</dbReference>
<dbReference type="Gene3D" id="1.25.40.20">
    <property type="entry name" value="Ankyrin repeat-containing domain"/>
    <property type="match status" value="4"/>
</dbReference>
<feature type="repeat" description="ANK" evidence="3">
    <location>
        <begin position="177"/>
        <end position="209"/>
    </location>
</feature>
<protein>
    <submittedName>
        <fullName evidence="4">Uncharacterized protein</fullName>
    </submittedName>
</protein>
<dbReference type="SUPFAM" id="SSF48403">
    <property type="entry name" value="Ankyrin repeat"/>
    <property type="match status" value="2"/>
</dbReference>
<accession>A0A913YIX7</accession>
<dbReference type="SMART" id="SM00248">
    <property type="entry name" value="ANK"/>
    <property type="match status" value="11"/>
</dbReference>
<evidence type="ECO:0000256" key="3">
    <source>
        <dbReference type="PROSITE-ProRule" id="PRU00023"/>
    </source>
</evidence>
<evidence type="ECO:0000256" key="1">
    <source>
        <dbReference type="ARBA" id="ARBA00022737"/>
    </source>
</evidence>
<dbReference type="PROSITE" id="PS50890">
    <property type="entry name" value="PUA"/>
    <property type="match status" value="1"/>
</dbReference>
<dbReference type="AlphaFoldDB" id="A0A913YIX7"/>
<dbReference type="InterPro" id="IPR002110">
    <property type="entry name" value="Ankyrin_rpt"/>
</dbReference>
<keyword evidence="1" id="KW-0677">Repeat</keyword>
<dbReference type="EnsemblMetazoa" id="XM_028659233.1">
    <property type="protein sequence ID" value="XP_028515034.1"/>
    <property type="gene ID" value="LOC114575095"/>
</dbReference>
<reference evidence="4" key="1">
    <citation type="submission" date="2022-11" db="UniProtKB">
        <authorList>
            <consortium name="EnsemblMetazoa"/>
        </authorList>
    </citation>
    <scope>IDENTIFICATION</scope>
</reference>
<feature type="repeat" description="ANK" evidence="3">
    <location>
        <begin position="245"/>
        <end position="277"/>
    </location>
</feature>
<organism evidence="4 5">
    <name type="scientific">Exaiptasia diaphana</name>
    <name type="common">Tropical sea anemone</name>
    <name type="synonym">Aiptasia pulchella</name>
    <dbReference type="NCBI Taxonomy" id="2652724"/>
    <lineage>
        <taxon>Eukaryota</taxon>
        <taxon>Metazoa</taxon>
        <taxon>Cnidaria</taxon>
        <taxon>Anthozoa</taxon>
        <taxon>Hexacorallia</taxon>
        <taxon>Actiniaria</taxon>
        <taxon>Aiptasiidae</taxon>
        <taxon>Exaiptasia</taxon>
    </lineage>
</organism>